<gene>
    <name evidence="3" type="ORF">ENR23_14615</name>
</gene>
<accession>A0A832I8L1</accession>
<evidence type="ECO:0000259" key="2">
    <source>
        <dbReference type="Pfam" id="PF03807"/>
    </source>
</evidence>
<dbReference type="GO" id="GO:0016491">
    <property type="term" value="F:oxidoreductase activity"/>
    <property type="evidence" value="ECO:0007669"/>
    <property type="project" value="UniProtKB-KW"/>
</dbReference>
<dbReference type="Gene3D" id="3.40.50.720">
    <property type="entry name" value="NAD(P)-binding Rossmann-like Domain"/>
    <property type="match status" value="1"/>
</dbReference>
<organism evidence="3">
    <name type="scientific">Eiseniibacteriota bacterium</name>
    <dbReference type="NCBI Taxonomy" id="2212470"/>
    <lineage>
        <taxon>Bacteria</taxon>
        <taxon>Candidatus Eiseniibacteriota</taxon>
    </lineage>
</organism>
<sequence>MRIAVIGAGTVGGTLGRGWARRGHEVTFGVRDESGPRATGLASEGLRVAAPRMAVEGSEAVLLATPWAAAWEALAGLGDLGGRPLLDATNPIGPGLTLALGHHTSGGEQVQAWARGARVVKVFNTTGAENLAAPRFGERAALMLYCGDDASACAVAARLATDLGFEAVAAGPLASARLIEPLALLWIRLAMAEGQGRDFAFGLLRRGRAGVGQAPA</sequence>
<dbReference type="SUPFAM" id="SSF51735">
    <property type="entry name" value="NAD(P)-binding Rossmann-fold domains"/>
    <property type="match status" value="1"/>
</dbReference>
<name>A0A832I8L1_UNCEI</name>
<dbReference type="EMBL" id="DSQF01000030">
    <property type="protein sequence ID" value="HGZ44613.1"/>
    <property type="molecule type" value="Genomic_DNA"/>
</dbReference>
<evidence type="ECO:0000256" key="1">
    <source>
        <dbReference type="ARBA" id="ARBA00023002"/>
    </source>
</evidence>
<dbReference type="PANTHER" id="PTHR14239">
    <property type="entry name" value="DUDULIN-RELATED"/>
    <property type="match status" value="1"/>
</dbReference>
<protein>
    <submittedName>
        <fullName evidence="3">F420-dependent NADP oxidoreductase</fullName>
    </submittedName>
</protein>
<dbReference type="AlphaFoldDB" id="A0A832I8L1"/>
<dbReference type="PANTHER" id="PTHR14239:SF10">
    <property type="entry name" value="REDUCTASE"/>
    <property type="match status" value="1"/>
</dbReference>
<keyword evidence="1" id="KW-0560">Oxidoreductase</keyword>
<reference evidence="3" key="1">
    <citation type="journal article" date="2020" name="mSystems">
        <title>Genome- and Community-Level Interaction Insights into Carbon Utilization and Element Cycling Functions of Hydrothermarchaeota in Hydrothermal Sediment.</title>
        <authorList>
            <person name="Zhou Z."/>
            <person name="Liu Y."/>
            <person name="Xu W."/>
            <person name="Pan J."/>
            <person name="Luo Z.H."/>
            <person name="Li M."/>
        </authorList>
    </citation>
    <scope>NUCLEOTIDE SEQUENCE [LARGE SCALE GENOMIC DNA]</scope>
    <source>
        <strain evidence="3">SpSt-381</strain>
    </source>
</reference>
<dbReference type="InterPro" id="IPR028939">
    <property type="entry name" value="P5C_Rdtase_cat_N"/>
</dbReference>
<comment type="caution">
    <text evidence="3">The sequence shown here is derived from an EMBL/GenBank/DDBJ whole genome shotgun (WGS) entry which is preliminary data.</text>
</comment>
<evidence type="ECO:0000313" key="3">
    <source>
        <dbReference type="EMBL" id="HGZ44613.1"/>
    </source>
</evidence>
<dbReference type="InterPro" id="IPR051267">
    <property type="entry name" value="STEAP_metalloreductase"/>
</dbReference>
<dbReference type="Pfam" id="PF03807">
    <property type="entry name" value="F420_oxidored"/>
    <property type="match status" value="1"/>
</dbReference>
<feature type="domain" description="Pyrroline-5-carboxylate reductase catalytic N-terminal" evidence="2">
    <location>
        <begin position="2"/>
        <end position="91"/>
    </location>
</feature>
<proteinExistence type="predicted"/>
<dbReference type="InterPro" id="IPR036291">
    <property type="entry name" value="NAD(P)-bd_dom_sf"/>
</dbReference>